<evidence type="ECO:0000313" key="1">
    <source>
        <dbReference type="EMBL" id="CRK13228.1"/>
    </source>
</evidence>
<keyword evidence="2" id="KW-1185">Reference proteome</keyword>
<name>A0A0G4KTT4_VERLO</name>
<proteinExistence type="predicted"/>
<dbReference type="EMBL" id="CVQH01004446">
    <property type="protein sequence ID" value="CRK13228.1"/>
    <property type="molecule type" value="Genomic_DNA"/>
</dbReference>
<organism evidence="1 2">
    <name type="scientific">Verticillium longisporum</name>
    <name type="common">Verticillium dahliae var. longisporum</name>
    <dbReference type="NCBI Taxonomy" id="100787"/>
    <lineage>
        <taxon>Eukaryota</taxon>
        <taxon>Fungi</taxon>
        <taxon>Dikarya</taxon>
        <taxon>Ascomycota</taxon>
        <taxon>Pezizomycotina</taxon>
        <taxon>Sordariomycetes</taxon>
        <taxon>Hypocreomycetidae</taxon>
        <taxon>Glomerellales</taxon>
        <taxon>Plectosphaerellaceae</taxon>
        <taxon>Verticillium</taxon>
    </lineage>
</organism>
<accession>A0A0G4KTT4</accession>
<dbReference type="AlphaFoldDB" id="A0A0G4KTT4"/>
<protein>
    <submittedName>
        <fullName evidence="1">Uncharacterized protein</fullName>
    </submittedName>
</protein>
<evidence type="ECO:0000313" key="2">
    <source>
        <dbReference type="Proteomes" id="UP000044602"/>
    </source>
</evidence>
<sequence>MRRHDGYIMSRSSYPELVACSSSAFQVYVSARLRDRHRHSHVNNHRQPFSKMKVSAILAASVASLAIAAPLTEGNLGLENASIDNAKLSDLQAELFTCISNPACMKKLQQGALASPAAPLGNTKRQEVTDFQKFQDKLLTCSNNRACAKKLDKLNIPGQVLEPENTKEILENIGNVQTCLDTAKCRKDLFDQIDKLIDDTKKSKRQVGGPRPGGILDGLKACLRKPECRERMLKQAKDAQVAGAAGKVTKRQRVPVALVGALSGLASCLADPACDKQLIGRRDAQAAAAAGETTKRQTDPFPLDGVMACLEDLECAAELMANLDGPN</sequence>
<dbReference type="Proteomes" id="UP000044602">
    <property type="component" value="Unassembled WGS sequence"/>
</dbReference>
<reference evidence="1 2" key="1">
    <citation type="submission" date="2015-05" db="EMBL/GenBank/DDBJ databases">
        <authorList>
            <person name="Wang D.B."/>
            <person name="Wang M."/>
        </authorList>
    </citation>
    <scope>NUCLEOTIDE SEQUENCE [LARGE SCALE GENOMIC DNA]</scope>
    <source>
        <strain evidence="1">VL1</strain>
    </source>
</reference>
<gene>
    <name evidence="1" type="ORF">BN1708_002584</name>
</gene>